<dbReference type="InterPro" id="IPR036226">
    <property type="entry name" value="LipOase_C_sf"/>
</dbReference>
<name>A0AAV3Q6P5_LITER</name>
<evidence type="ECO:0000259" key="5">
    <source>
        <dbReference type="PROSITE" id="PS51393"/>
    </source>
</evidence>
<dbReference type="InterPro" id="IPR013819">
    <property type="entry name" value="LipOase_C"/>
</dbReference>
<dbReference type="EC" id="1.13.11.-" evidence="4"/>
<organism evidence="6 7">
    <name type="scientific">Lithospermum erythrorhizon</name>
    <name type="common">Purple gromwell</name>
    <name type="synonym">Lithospermum officinale var. erythrorhizon</name>
    <dbReference type="NCBI Taxonomy" id="34254"/>
    <lineage>
        <taxon>Eukaryota</taxon>
        <taxon>Viridiplantae</taxon>
        <taxon>Streptophyta</taxon>
        <taxon>Embryophyta</taxon>
        <taxon>Tracheophyta</taxon>
        <taxon>Spermatophyta</taxon>
        <taxon>Magnoliopsida</taxon>
        <taxon>eudicotyledons</taxon>
        <taxon>Gunneridae</taxon>
        <taxon>Pentapetalae</taxon>
        <taxon>asterids</taxon>
        <taxon>lamiids</taxon>
        <taxon>Boraginales</taxon>
        <taxon>Boraginaceae</taxon>
        <taxon>Boraginoideae</taxon>
        <taxon>Lithospermeae</taxon>
        <taxon>Lithospermum</taxon>
    </lineage>
</organism>
<comment type="similarity">
    <text evidence="4">Belongs to the lipoxygenase family.</text>
</comment>
<keyword evidence="4" id="KW-0275">Fatty acid biosynthesis</keyword>
<evidence type="ECO:0000313" key="6">
    <source>
        <dbReference type="EMBL" id="GAA0159610.1"/>
    </source>
</evidence>
<keyword evidence="7" id="KW-1185">Reference proteome</keyword>
<comment type="caution">
    <text evidence="6">The sequence shown here is derived from an EMBL/GenBank/DDBJ whole genome shotgun (WGS) entry which is preliminary data.</text>
</comment>
<comment type="pathway">
    <text evidence="4">Lipid metabolism; oxylipin biosynthesis.</text>
</comment>
<evidence type="ECO:0000256" key="2">
    <source>
        <dbReference type="ARBA" id="ARBA00022964"/>
    </source>
</evidence>
<dbReference type="GO" id="GO:0006633">
    <property type="term" value="P:fatty acid biosynthetic process"/>
    <property type="evidence" value="ECO:0007669"/>
    <property type="project" value="UniProtKB-KW"/>
</dbReference>
<gene>
    <name evidence="6" type="ORF">LIER_16345</name>
</gene>
<keyword evidence="4" id="KW-0276">Fatty acid metabolism</keyword>
<dbReference type="GO" id="GO:0034440">
    <property type="term" value="P:lipid oxidation"/>
    <property type="evidence" value="ECO:0007669"/>
    <property type="project" value="InterPro"/>
</dbReference>
<dbReference type="GO" id="GO:0031408">
    <property type="term" value="P:oxylipin biosynthetic process"/>
    <property type="evidence" value="ECO:0007669"/>
    <property type="project" value="UniProtKB-UniRule"/>
</dbReference>
<dbReference type="Pfam" id="PF00305">
    <property type="entry name" value="Lipoxygenase"/>
    <property type="match status" value="1"/>
</dbReference>
<dbReference type="EMBL" id="BAABME010003643">
    <property type="protein sequence ID" value="GAA0159610.1"/>
    <property type="molecule type" value="Genomic_DNA"/>
</dbReference>
<keyword evidence="4" id="KW-0925">Oxylipin biosynthesis</keyword>
<dbReference type="Gene3D" id="3.10.450.60">
    <property type="match status" value="1"/>
</dbReference>
<dbReference type="PROSITE" id="PS00081">
    <property type="entry name" value="LIPOXYGENASE_2"/>
    <property type="match status" value="1"/>
</dbReference>
<dbReference type="PRINTS" id="PR00087">
    <property type="entry name" value="LIPOXYGENASE"/>
</dbReference>
<evidence type="ECO:0000256" key="3">
    <source>
        <dbReference type="ARBA" id="ARBA00023002"/>
    </source>
</evidence>
<dbReference type="Proteomes" id="UP001454036">
    <property type="component" value="Unassembled WGS sequence"/>
</dbReference>
<dbReference type="GO" id="GO:0046872">
    <property type="term" value="F:metal ion binding"/>
    <property type="evidence" value="ECO:0007669"/>
    <property type="project" value="UniProtKB-UniRule"/>
</dbReference>
<evidence type="ECO:0000256" key="1">
    <source>
        <dbReference type="ARBA" id="ARBA00022723"/>
    </source>
</evidence>
<accession>A0AAV3Q6P5</accession>
<keyword evidence="2" id="KW-0223">Dioxygenase</keyword>
<keyword evidence="1" id="KW-0479">Metal-binding</keyword>
<sequence length="516" mass="58516">MFSNIINNVSTVSQSLLKFDLPAIVKGDKFSWLRDSEFGRQAVVGVNPVSIELLKEFPILSKLDPAVDGPPESEITRDLIEQELNGMSIEEALQSKKLFILDHHDILLPFIERINSLSERKSYASRTIFFHTPHGTLKPIVIELSLPPKPFSSRNNQVLIPGHDATSDWIWRLAKAHIHACSETYILAAHRQLSSMHPIFKLLSPHMRYSLEINAISRQNLVNAGGTVEVNSAANRYGMELRAEYYKSMWRFDMEGLPADLLRRGMAVEDAAEPSGVRLVIEDYPYAADGLLIWSAIKELVESYVNHYYKDPASVNNDFKLQAWWSEIKNKGHQDKRSEPWWPNLRIKQDLCGILTTMIWIASGQHAVINYSQYQLGSYVPYRPAFMRKLIPGENDPEFDNFLRAPERYFFNSLPTTLEATKVMAVQENASTHSPDEEYLGQLQQLHSLSNNDPGVPKLFRKFTARLEEIENIITSRNKDQRLKNRCGAGVAPYEQLIPSSGPGVTGRGVPNSITI</sequence>
<dbReference type="PROSITE" id="PS51393">
    <property type="entry name" value="LIPOXYGENASE_3"/>
    <property type="match status" value="1"/>
</dbReference>
<dbReference type="Gene3D" id="1.20.245.10">
    <property type="entry name" value="Lipoxygenase-1, Domain 5"/>
    <property type="match status" value="1"/>
</dbReference>
<reference evidence="6 7" key="1">
    <citation type="submission" date="2024-01" db="EMBL/GenBank/DDBJ databases">
        <title>The complete chloroplast genome sequence of Lithospermum erythrorhizon: insights into the phylogenetic relationship among Boraginaceae species and the maternal lineages of purple gromwells.</title>
        <authorList>
            <person name="Okada T."/>
            <person name="Watanabe K."/>
        </authorList>
    </citation>
    <scope>NUCLEOTIDE SEQUENCE [LARGE SCALE GENOMIC DNA]</scope>
</reference>
<dbReference type="InterPro" id="IPR001246">
    <property type="entry name" value="LipOase_plant"/>
</dbReference>
<dbReference type="PANTHER" id="PTHR11771">
    <property type="entry name" value="LIPOXYGENASE"/>
    <property type="match status" value="1"/>
</dbReference>
<keyword evidence="4" id="KW-0444">Lipid biosynthesis</keyword>
<keyword evidence="4" id="KW-0443">Lipid metabolism</keyword>
<keyword evidence="3" id="KW-0560">Oxidoreductase</keyword>
<evidence type="ECO:0000256" key="4">
    <source>
        <dbReference type="RuleBase" id="RU003975"/>
    </source>
</evidence>
<comment type="function">
    <text evidence="4">Plant lipoxygenase may be involved in a number of diverse aspects of plant physiology including growth and development, pest resistance, and senescence or responses to wounding.</text>
</comment>
<proteinExistence type="inferred from homology"/>
<evidence type="ECO:0000313" key="7">
    <source>
        <dbReference type="Proteomes" id="UP001454036"/>
    </source>
</evidence>
<dbReference type="InterPro" id="IPR000907">
    <property type="entry name" value="LipOase"/>
</dbReference>
<protein>
    <recommendedName>
        <fullName evidence="4">Lipoxygenase</fullName>
        <ecNumber evidence="4">1.13.11.-</ecNumber>
    </recommendedName>
</protein>
<dbReference type="GO" id="GO:0016702">
    <property type="term" value="F:oxidoreductase activity, acting on single donors with incorporation of molecular oxygen, incorporation of two atoms of oxygen"/>
    <property type="evidence" value="ECO:0007669"/>
    <property type="project" value="InterPro"/>
</dbReference>
<dbReference type="PRINTS" id="PR00468">
    <property type="entry name" value="PLTLPOXGNASE"/>
</dbReference>
<dbReference type="InterPro" id="IPR020834">
    <property type="entry name" value="LipOase_CS"/>
</dbReference>
<dbReference type="SUPFAM" id="SSF48484">
    <property type="entry name" value="Lipoxigenase"/>
    <property type="match status" value="1"/>
</dbReference>
<dbReference type="AlphaFoldDB" id="A0AAV3Q6P5"/>
<feature type="domain" description="Lipoxygenase" evidence="5">
    <location>
        <begin position="1"/>
        <end position="516"/>
    </location>
</feature>